<dbReference type="GO" id="GO:0033550">
    <property type="term" value="F:MAP kinase tyrosine phosphatase activity"/>
    <property type="evidence" value="ECO:0007669"/>
    <property type="project" value="TreeGrafter"/>
</dbReference>
<dbReference type="InterPro" id="IPR029021">
    <property type="entry name" value="Prot-tyrosine_phosphatase-like"/>
</dbReference>
<dbReference type="GO" id="GO:0017017">
    <property type="term" value="F:MAP kinase tyrosine/serine/threonine phosphatase activity"/>
    <property type="evidence" value="ECO:0007669"/>
    <property type="project" value="TreeGrafter"/>
</dbReference>
<dbReference type="InterPro" id="IPR020422">
    <property type="entry name" value="TYR_PHOSPHATASE_DUAL_dom"/>
</dbReference>
<dbReference type="GO" id="GO:0043409">
    <property type="term" value="P:negative regulation of MAPK cascade"/>
    <property type="evidence" value="ECO:0007669"/>
    <property type="project" value="TreeGrafter"/>
</dbReference>
<dbReference type="PROSITE" id="PS00383">
    <property type="entry name" value="TYR_PHOSPHATASE_1"/>
    <property type="match status" value="1"/>
</dbReference>
<dbReference type="SMART" id="SM00195">
    <property type="entry name" value="DSPc"/>
    <property type="match status" value="1"/>
</dbReference>
<evidence type="ECO:0000256" key="5">
    <source>
        <dbReference type="SAM" id="MobiDB-lite"/>
    </source>
</evidence>
<evidence type="ECO:0000313" key="9">
    <source>
        <dbReference type="Proteomes" id="UP000094527"/>
    </source>
</evidence>
<dbReference type="InterPro" id="IPR016130">
    <property type="entry name" value="Tyr_Pase_AS"/>
</dbReference>
<comment type="caution">
    <text evidence="8">The sequence shown here is derived from an EMBL/GenBank/DDBJ whole genome shotgun (WGS) entry which is preliminary data.</text>
</comment>
<evidence type="ECO:0000259" key="6">
    <source>
        <dbReference type="PROSITE" id="PS50054"/>
    </source>
</evidence>
<dbReference type="OMA" id="HIEYHHI"/>
<feature type="domain" description="Tyrosine-protein phosphatase" evidence="6">
    <location>
        <begin position="99"/>
        <end position="260"/>
    </location>
</feature>
<dbReference type="GO" id="GO:0008330">
    <property type="term" value="F:protein tyrosine/threonine phosphatase activity"/>
    <property type="evidence" value="ECO:0007669"/>
    <property type="project" value="TreeGrafter"/>
</dbReference>
<dbReference type="AlphaFoldDB" id="A0A1D2MIE8"/>
<feature type="domain" description="Tyrosine specific protein phosphatases" evidence="7">
    <location>
        <begin position="180"/>
        <end position="238"/>
    </location>
</feature>
<dbReference type="GO" id="GO:0005737">
    <property type="term" value="C:cytoplasm"/>
    <property type="evidence" value="ECO:0007669"/>
    <property type="project" value="TreeGrafter"/>
</dbReference>
<name>A0A1D2MIE8_ORCCI</name>
<feature type="region of interest" description="Disordered" evidence="5">
    <location>
        <begin position="263"/>
        <end position="343"/>
    </location>
</feature>
<feature type="compositionally biased region" description="Low complexity" evidence="5">
    <location>
        <begin position="314"/>
        <end position="337"/>
    </location>
</feature>
<dbReference type="Pfam" id="PF00782">
    <property type="entry name" value="DSPc"/>
    <property type="match status" value="1"/>
</dbReference>
<dbReference type="InterPro" id="IPR000340">
    <property type="entry name" value="Dual-sp_phosphatase_cat-dom"/>
</dbReference>
<protein>
    <recommendedName>
        <fullName evidence="2">protein-tyrosine-phosphatase</fullName>
        <ecNumber evidence="2">3.1.3.48</ecNumber>
    </recommendedName>
</protein>
<dbReference type="PANTHER" id="PTHR10159:SF519">
    <property type="entry name" value="DUAL SPECIFICITY PROTEIN PHOSPHATASE MPK3"/>
    <property type="match status" value="1"/>
</dbReference>
<feature type="compositionally biased region" description="Low complexity" evidence="5">
    <location>
        <begin position="263"/>
        <end position="304"/>
    </location>
</feature>
<evidence type="ECO:0000256" key="4">
    <source>
        <dbReference type="ARBA" id="ARBA00022912"/>
    </source>
</evidence>
<keyword evidence="9" id="KW-1185">Reference proteome</keyword>
<dbReference type="PANTHER" id="PTHR10159">
    <property type="entry name" value="DUAL SPECIFICITY PROTEIN PHOSPHATASE"/>
    <property type="match status" value="1"/>
</dbReference>
<feature type="region of interest" description="Disordered" evidence="5">
    <location>
        <begin position="1"/>
        <end position="20"/>
    </location>
</feature>
<evidence type="ECO:0000256" key="2">
    <source>
        <dbReference type="ARBA" id="ARBA00013064"/>
    </source>
</evidence>
<dbReference type="SUPFAM" id="SSF52799">
    <property type="entry name" value="(Phosphotyrosine protein) phosphatases II"/>
    <property type="match status" value="1"/>
</dbReference>
<keyword evidence="3" id="KW-0378">Hydrolase</keyword>
<dbReference type="OrthoDB" id="426001at2759"/>
<dbReference type="Gene3D" id="3.90.190.10">
    <property type="entry name" value="Protein tyrosine phosphatase superfamily"/>
    <property type="match status" value="1"/>
</dbReference>
<evidence type="ECO:0000259" key="7">
    <source>
        <dbReference type="PROSITE" id="PS50056"/>
    </source>
</evidence>
<evidence type="ECO:0000256" key="3">
    <source>
        <dbReference type="ARBA" id="ARBA00022801"/>
    </source>
</evidence>
<dbReference type="EC" id="3.1.3.48" evidence="2"/>
<organism evidence="8 9">
    <name type="scientific">Orchesella cincta</name>
    <name type="common">Springtail</name>
    <name type="synonym">Podura cincta</name>
    <dbReference type="NCBI Taxonomy" id="48709"/>
    <lineage>
        <taxon>Eukaryota</taxon>
        <taxon>Metazoa</taxon>
        <taxon>Ecdysozoa</taxon>
        <taxon>Arthropoda</taxon>
        <taxon>Hexapoda</taxon>
        <taxon>Collembola</taxon>
        <taxon>Entomobryomorpha</taxon>
        <taxon>Entomobryoidea</taxon>
        <taxon>Orchesellidae</taxon>
        <taxon>Orchesellinae</taxon>
        <taxon>Orchesella</taxon>
    </lineage>
</organism>
<gene>
    <name evidence="8" type="ORF">Ocin01_13958</name>
</gene>
<reference evidence="8 9" key="1">
    <citation type="journal article" date="2016" name="Genome Biol. Evol.">
        <title>Gene Family Evolution Reflects Adaptation to Soil Environmental Stressors in the Genome of the Collembolan Orchesella cincta.</title>
        <authorList>
            <person name="Faddeeva-Vakhrusheva A."/>
            <person name="Derks M.F."/>
            <person name="Anvar S.Y."/>
            <person name="Agamennone V."/>
            <person name="Suring W."/>
            <person name="Smit S."/>
            <person name="van Straalen N.M."/>
            <person name="Roelofs D."/>
        </authorList>
    </citation>
    <scope>NUCLEOTIDE SEQUENCE [LARGE SCALE GENOMIC DNA]</scope>
    <source>
        <tissue evidence="8">Mixed pool</tissue>
    </source>
</reference>
<evidence type="ECO:0000256" key="1">
    <source>
        <dbReference type="ARBA" id="ARBA00008601"/>
    </source>
</evidence>
<accession>A0A1D2MIE8</accession>
<dbReference type="InterPro" id="IPR000387">
    <property type="entry name" value="Tyr_Pase_dom"/>
</dbReference>
<dbReference type="Proteomes" id="UP000094527">
    <property type="component" value="Unassembled WGS sequence"/>
</dbReference>
<sequence>MPFSNQCGRHRSRQPPAARTSLSLCQRRKLPWKGGIKEFSRYYRDLCDNCNKKDLTIGSTMPLTSSHPPSFLLPCSPLPPISPSIVSTPNCRESFENEPPTKVLPYLYVGNAKDSTNCKLLRELGIGYILSVTANSPFSTSTTSYSSHYNNNNNLESQHQSSEFRKMQIPVSDNLCENLAPYFDAAYEFIEEARKTGSKVLIHCQAGISRSPTIAIAYIMKHINLTTLDAYALVQKERRIISPNLNFMGQLVEFESKLKGMSSCSSSSSSESESSMELESVSSLEESCGSTKSSSSSVSSSSSISHHHHRRTSSCHSNSASPSGISITIENSSSSNTPMIVAD</sequence>
<proteinExistence type="inferred from homology"/>
<dbReference type="STRING" id="48709.A0A1D2MIE8"/>
<evidence type="ECO:0000313" key="8">
    <source>
        <dbReference type="EMBL" id="ODM92725.1"/>
    </source>
</evidence>
<dbReference type="PROSITE" id="PS50054">
    <property type="entry name" value="TYR_PHOSPHATASE_DUAL"/>
    <property type="match status" value="1"/>
</dbReference>
<comment type="similarity">
    <text evidence="1">Belongs to the protein-tyrosine phosphatase family. Non-receptor class dual specificity subfamily.</text>
</comment>
<dbReference type="PROSITE" id="PS50056">
    <property type="entry name" value="TYR_PHOSPHATASE_2"/>
    <property type="match status" value="1"/>
</dbReference>
<keyword evidence="4" id="KW-0904">Protein phosphatase</keyword>
<dbReference type="EMBL" id="LJIJ01001164">
    <property type="protein sequence ID" value="ODM92725.1"/>
    <property type="molecule type" value="Genomic_DNA"/>
</dbReference>